<dbReference type="EMBL" id="BAAAUV010000018">
    <property type="protein sequence ID" value="GAA3228427.1"/>
    <property type="molecule type" value="Genomic_DNA"/>
</dbReference>
<dbReference type="Pfam" id="PF00781">
    <property type="entry name" value="DAGK_cat"/>
    <property type="match status" value="1"/>
</dbReference>
<dbReference type="InterPro" id="IPR001206">
    <property type="entry name" value="Diacylglycerol_kinase_cat_dom"/>
</dbReference>
<evidence type="ECO:0000256" key="7">
    <source>
        <dbReference type="ARBA" id="ARBA00022777"/>
    </source>
</evidence>
<dbReference type="Proteomes" id="UP001501237">
    <property type="component" value="Unassembled WGS sequence"/>
</dbReference>
<reference evidence="15" key="1">
    <citation type="journal article" date="2019" name="Int. J. Syst. Evol. Microbiol.">
        <title>The Global Catalogue of Microorganisms (GCM) 10K type strain sequencing project: providing services to taxonomists for standard genome sequencing and annotation.</title>
        <authorList>
            <consortium name="The Broad Institute Genomics Platform"/>
            <consortium name="The Broad Institute Genome Sequencing Center for Infectious Disease"/>
            <person name="Wu L."/>
            <person name="Ma J."/>
        </authorList>
    </citation>
    <scope>NUCLEOTIDE SEQUENCE [LARGE SCALE GENOMIC DNA]</scope>
    <source>
        <strain evidence="15">JCM 9377</strain>
    </source>
</reference>
<dbReference type="PROSITE" id="PS50146">
    <property type="entry name" value="DAGK"/>
    <property type="match status" value="1"/>
</dbReference>
<dbReference type="Gene3D" id="3.40.50.10330">
    <property type="entry name" value="Probable inorganic polyphosphate/atp-NAD kinase, domain 1"/>
    <property type="match status" value="1"/>
</dbReference>
<evidence type="ECO:0000313" key="15">
    <source>
        <dbReference type="Proteomes" id="UP001501237"/>
    </source>
</evidence>
<evidence type="ECO:0000313" key="14">
    <source>
        <dbReference type="EMBL" id="GAA3228427.1"/>
    </source>
</evidence>
<dbReference type="Pfam" id="PF19279">
    <property type="entry name" value="YegS_C"/>
    <property type="match status" value="1"/>
</dbReference>
<evidence type="ECO:0000256" key="2">
    <source>
        <dbReference type="ARBA" id="ARBA00005983"/>
    </source>
</evidence>
<evidence type="ECO:0000259" key="13">
    <source>
        <dbReference type="PROSITE" id="PS50146"/>
    </source>
</evidence>
<dbReference type="InterPro" id="IPR016064">
    <property type="entry name" value="NAD/diacylglycerol_kinase_sf"/>
</dbReference>
<dbReference type="InterPro" id="IPR050187">
    <property type="entry name" value="Lipid_Phosphate_FormReg"/>
</dbReference>
<feature type="domain" description="DAGKc" evidence="13">
    <location>
        <begin position="12"/>
        <end position="141"/>
    </location>
</feature>
<evidence type="ECO:0000256" key="12">
    <source>
        <dbReference type="ARBA" id="ARBA00023264"/>
    </source>
</evidence>
<dbReference type="SMART" id="SM00046">
    <property type="entry name" value="DAGKc"/>
    <property type="match status" value="1"/>
</dbReference>
<keyword evidence="3" id="KW-0444">Lipid biosynthesis</keyword>
<accession>A0ABP6QG97</accession>
<keyword evidence="7 14" id="KW-0418">Kinase</keyword>
<dbReference type="InterPro" id="IPR017438">
    <property type="entry name" value="ATP-NAD_kinase_N"/>
</dbReference>
<protein>
    <submittedName>
        <fullName evidence="14">Lipid kinase YegS</fullName>
    </submittedName>
</protein>
<dbReference type="NCBIfam" id="TIGR00147">
    <property type="entry name" value="YegS/Rv2252/BmrU family lipid kinase"/>
    <property type="match status" value="1"/>
</dbReference>
<keyword evidence="11" id="KW-0594">Phospholipid biosynthesis</keyword>
<keyword evidence="9" id="KW-0460">Magnesium</keyword>
<keyword evidence="10" id="KW-0443">Lipid metabolism</keyword>
<organism evidence="14 15">
    <name type="scientific">Actinocorallia longicatena</name>
    <dbReference type="NCBI Taxonomy" id="111803"/>
    <lineage>
        <taxon>Bacteria</taxon>
        <taxon>Bacillati</taxon>
        <taxon>Actinomycetota</taxon>
        <taxon>Actinomycetes</taxon>
        <taxon>Streptosporangiales</taxon>
        <taxon>Thermomonosporaceae</taxon>
        <taxon>Actinocorallia</taxon>
    </lineage>
</organism>
<evidence type="ECO:0000256" key="1">
    <source>
        <dbReference type="ARBA" id="ARBA00001946"/>
    </source>
</evidence>
<dbReference type="InterPro" id="IPR045540">
    <property type="entry name" value="YegS/DAGK_C"/>
</dbReference>
<comment type="similarity">
    <text evidence="2">Belongs to the diacylglycerol/lipid kinase family.</text>
</comment>
<keyword evidence="4" id="KW-0808">Transferase</keyword>
<evidence type="ECO:0000256" key="8">
    <source>
        <dbReference type="ARBA" id="ARBA00022840"/>
    </source>
</evidence>
<keyword evidence="15" id="KW-1185">Reference proteome</keyword>
<evidence type="ECO:0000256" key="3">
    <source>
        <dbReference type="ARBA" id="ARBA00022516"/>
    </source>
</evidence>
<evidence type="ECO:0000256" key="5">
    <source>
        <dbReference type="ARBA" id="ARBA00022723"/>
    </source>
</evidence>
<dbReference type="PANTHER" id="PTHR12358:SF106">
    <property type="entry name" value="LIPID KINASE YEGS"/>
    <property type="match status" value="1"/>
</dbReference>
<evidence type="ECO:0000256" key="11">
    <source>
        <dbReference type="ARBA" id="ARBA00023209"/>
    </source>
</evidence>
<dbReference type="GO" id="GO:0016301">
    <property type="term" value="F:kinase activity"/>
    <property type="evidence" value="ECO:0007669"/>
    <property type="project" value="UniProtKB-KW"/>
</dbReference>
<evidence type="ECO:0000256" key="6">
    <source>
        <dbReference type="ARBA" id="ARBA00022741"/>
    </source>
</evidence>
<dbReference type="InterPro" id="IPR005218">
    <property type="entry name" value="Diacylglycerol/lipid_kinase"/>
</dbReference>
<dbReference type="PANTHER" id="PTHR12358">
    <property type="entry name" value="SPHINGOSINE KINASE"/>
    <property type="match status" value="1"/>
</dbReference>
<dbReference type="RefSeq" id="WP_344834488.1">
    <property type="nucleotide sequence ID" value="NZ_BAAAUV010000018.1"/>
</dbReference>
<gene>
    <name evidence="14" type="primary">yegS</name>
    <name evidence="14" type="ORF">GCM10010468_57770</name>
</gene>
<comment type="caution">
    <text evidence="14">The sequence shown here is derived from an EMBL/GenBank/DDBJ whole genome shotgun (WGS) entry which is preliminary data.</text>
</comment>
<name>A0ABP6QG97_9ACTN</name>
<keyword evidence="12" id="KW-1208">Phospholipid metabolism</keyword>
<sequence length="315" mass="34338">MRSKADVDAAIRRERRAVLIVNTRSRRGRRRYPEALRLLGDAGFTFSSLHPVDDPHTLPRVFTEVLAAEPDLVIVGGGDGTLKEAVRHLVHRDVVLGLLPLGTTNNFARGLLLPLDLAGAVSVIAEGKVADVDLGELDPEDGGPAEIFANMVSLGLSVRVAGTVPHRLKRHLGRAAYFLTALRRLPRHDPFSATVTIGGERHAMVTHQLNVANGSHHSGRPIARDASPDDRLLAIYRLGGPARIRLLSATARHVLTGHRRTLAEPSFLTTDEVEVATDPPMPVDVDGELRTSTPFRVRLLPNALRVMVPRHFTDT</sequence>
<evidence type="ECO:0000256" key="4">
    <source>
        <dbReference type="ARBA" id="ARBA00022679"/>
    </source>
</evidence>
<dbReference type="SUPFAM" id="SSF111331">
    <property type="entry name" value="NAD kinase/diacylglycerol kinase-like"/>
    <property type="match status" value="1"/>
</dbReference>
<evidence type="ECO:0000256" key="10">
    <source>
        <dbReference type="ARBA" id="ARBA00023098"/>
    </source>
</evidence>
<keyword evidence="8" id="KW-0067">ATP-binding</keyword>
<dbReference type="Gene3D" id="2.60.200.40">
    <property type="match status" value="1"/>
</dbReference>
<evidence type="ECO:0000256" key="9">
    <source>
        <dbReference type="ARBA" id="ARBA00022842"/>
    </source>
</evidence>
<keyword evidence="6" id="KW-0547">Nucleotide-binding</keyword>
<keyword evidence="5" id="KW-0479">Metal-binding</keyword>
<comment type="cofactor">
    <cofactor evidence="1">
        <name>Mg(2+)</name>
        <dbReference type="ChEBI" id="CHEBI:18420"/>
    </cofactor>
</comment>
<proteinExistence type="inferred from homology"/>